<protein>
    <submittedName>
        <fullName evidence="7">ABC transporter, ATP-binding protein</fullName>
    </submittedName>
</protein>
<keyword evidence="2" id="KW-0813">Transport</keyword>
<dbReference type="InterPro" id="IPR027417">
    <property type="entry name" value="P-loop_NTPase"/>
</dbReference>
<dbReference type="Proteomes" id="UP000017052">
    <property type="component" value="Unassembled WGS sequence"/>
</dbReference>
<name>U2QBN6_9ACTN</name>
<sequence>MMQSAITVSGLRKVYGDFVAVDDLDLRIESGEVFAFLGPNGAGKTTTIDILTGAQRRTSGSVSVLGQDPQHDEREWRARIGVVPQGTASYADLTVREVIDHFSAFYPDPFPTGQLIDMVGLGAKTTTLTNKLSGGQRRRLDVAVGVVGRPRLVFLDEPTTGLDPEARREAWDLVRLLTHEGVTTVLTTHYLDEAQELAQRAGIIVHGRMLHVGTLDELARMTGRRYRVSYALDPLVEVPSDLAERLGSEPHRCEYTTDEPTALLRLLLDAAKRQGIAEIPGLQVSQPSLEQIYLNMVEQTKDHR</sequence>
<evidence type="ECO:0000256" key="2">
    <source>
        <dbReference type="ARBA" id="ARBA00022448"/>
    </source>
</evidence>
<dbReference type="PANTHER" id="PTHR42711:SF17">
    <property type="entry name" value="ABC TRANSPORTER ATP-BINDING PROTEIN"/>
    <property type="match status" value="1"/>
</dbReference>
<feature type="domain" description="ABC transporter" evidence="6">
    <location>
        <begin position="6"/>
        <end position="231"/>
    </location>
</feature>
<dbReference type="SMART" id="SM00382">
    <property type="entry name" value="AAA"/>
    <property type="match status" value="1"/>
</dbReference>
<evidence type="ECO:0000259" key="6">
    <source>
        <dbReference type="PROSITE" id="PS50893"/>
    </source>
</evidence>
<comment type="caution">
    <text evidence="7">The sequence shown here is derived from an EMBL/GenBank/DDBJ whole genome shotgun (WGS) entry which is preliminary data.</text>
</comment>
<dbReference type="GO" id="GO:0046677">
    <property type="term" value="P:response to antibiotic"/>
    <property type="evidence" value="ECO:0007669"/>
    <property type="project" value="UniProtKB-KW"/>
</dbReference>
<comment type="subcellular location">
    <subcellularLocation>
        <location evidence="1">Cell membrane</location>
        <topology evidence="1">Peripheral membrane protein</topology>
    </subcellularLocation>
</comment>
<dbReference type="InterPro" id="IPR003439">
    <property type="entry name" value="ABC_transporter-like_ATP-bd"/>
</dbReference>
<dbReference type="PROSITE" id="PS00211">
    <property type="entry name" value="ABC_TRANSPORTER_1"/>
    <property type="match status" value="1"/>
</dbReference>
<proteinExistence type="predicted"/>
<keyword evidence="8" id="KW-1185">Reference proteome</keyword>
<evidence type="ECO:0000256" key="5">
    <source>
        <dbReference type="ARBA" id="ARBA00023251"/>
    </source>
</evidence>
<dbReference type="PANTHER" id="PTHR42711">
    <property type="entry name" value="ABC TRANSPORTER ATP-BINDING PROTEIN"/>
    <property type="match status" value="1"/>
</dbReference>
<evidence type="ECO:0000256" key="3">
    <source>
        <dbReference type="ARBA" id="ARBA00022741"/>
    </source>
</evidence>
<dbReference type="GO" id="GO:0016887">
    <property type="term" value="F:ATP hydrolysis activity"/>
    <property type="evidence" value="ECO:0007669"/>
    <property type="project" value="InterPro"/>
</dbReference>
<accession>U2QBN6</accession>
<dbReference type="Pfam" id="PF00005">
    <property type="entry name" value="ABC_tran"/>
    <property type="match status" value="1"/>
</dbReference>
<dbReference type="AlphaFoldDB" id="U2QBN6"/>
<gene>
    <name evidence="7" type="ORF">HMPREF0682_1736</name>
</gene>
<organism evidence="7 8">
    <name type="scientific">Propionibacterium acidifaciens F0233</name>
    <dbReference type="NCBI Taxonomy" id="553198"/>
    <lineage>
        <taxon>Bacteria</taxon>
        <taxon>Bacillati</taxon>
        <taxon>Actinomycetota</taxon>
        <taxon>Actinomycetes</taxon>
        <taxon>Propionibacteriales</taxon>
        <taxon>Propionibacteriaceae</taxon>
        <taxon>Propionibacterium</taxon>
    </lineage>
</organism>
<keyword evidence="4 7" id="KW-0067">ATP-binding</keyword>
<keyword evidence="3" id="KW-0547">Nucleotide-binding</keyword>
<dbReference type="GO" id="GO:0005524">
    <property type="term" value="F:ATP binding"/>
    <property type="evidence" value="ECO:0007669"/>
    <property type="project" value="UniProtKB-KW"/>
</dbReference>
<dbReference type="SUPFAM" id="SSF52540">
    <property type="entry name" value="P-loop containing nucleoside triphosphate hydrolases"/>
    <property type="match status" value="1"/>
</dbReference>
<dbReference type="PROSITE" id="PS50893">
    <property type="entry name" value="ABC_TRANSPORTER_2"/>
    <property type="match status" value="1"/>
</dbReference>
<dbReference type="InterPro" id="IPR050763">
    <property type="entry name" value="ABC_transporter_ATP-binding"/>
</dbReference>
<dbReference type="CDD" id="cd03230">
    <property type="entry name" value="ABC_DR_subfamily_A"/>
    <property type="match status" value="1"/>
</dbReference>
<evidence type="ECO:0000256" key="1">
    <source>
        <dbReference type="ARBA" id="ARBA00004202"/>
    </source>
</evidence>
<reference evidence="7" key="1">
    <citation type="submission" date="2013-08" db="EMBL/GenBank/DDBJ databases">
        <authorList>
            <person name="Durkin A.S."/>
            <person name="Haft D.R."/>
            <person name="McCorrison J."/>
            <person name="Torralba M."/>
            <person name="Gillis M."/>
            <person name="Haft D.H."/>
            <person name="Methe B."/>
            <person name="Sutton G."/>
            <person name="Nelson K.E."/>
        </authorList>
    </citation>
    <scope>NUCLEOTIDE SEQUENCE [LARGE SCALE GENOMIC DNA]</scope>
    <source>
        <strain evidence="7">F0233</strain>
    </source>
</reference>
<dbReference type="GO" id="GO:0005886">
    <property type="term" value="C:plasma membrane"/>
    <property type="evidence" value="ECO:0007669"/>
    <property type="project" value="UniProtKB-SubCell"/>
</dbReference>
<evidence type="ECO:0000256" key="4">
    <source>
        <dbReference type="ARBA" id="ARBA00022840"/>
    </source>
</evidence>
<dbReference type="EMBL" id="ACVN02000227">
    <property type="protein sequence ID" value="ERK53831.1"/>
    <property type="molecule type" value="Genomic_DNA"/>
</dbReference>
<evidence type="ECO:0000313" key="7">
    <source>
        <dbReference type="EMBL" id="ERK53831.1"/>
    </source>
</evidence>
<dbReference type="Gene3D" id="3.40.50.300">
    <property type="entry name" value="P-loop containing nucleotide triphosphate hydrolases"/>
    <property type="match status" value="1"/>
</dbReference>
<keyword evidence="5" id="KW-0046">Antibiotic resistance</keyword>
<evidence type="ECO:0000313" key="8">
    <source>
        <dbReference type="Proteomes" id="UP000017052"/>
    </source>
</evidence>
<dbReference type="InterPro" id="IPR017871">
    <property type="entry name" value="ABC_transporter-like_CS"/>
</dbReference>
<dbReference type="InterPro" id="IPR003593">
    <property type="entry name" value="AAA+_ATPase"/>
</dbReference>